<dbReference type="AlphaFoldDB" id="A0A0G3BT68"/>
<evidence type="ECO:0008006" key="3">
    <source>
        <dbReference type="Google" id="ProtNLM"/>
    </source>
</evidence>
<dbReference type="EMBL" id="CP011371">
    <property type="protein sequence ID" value="AKJ29720.1"/>
    <property type="molecule type" value="Genomic_DNA"/>
</dbReference>
<evidence type="ECO:0000313" key="1">
    <source>
        <dbReference type="EMBL" id="AKJ29720.1"/>
    </source>
</evidence>
<protein>
    <recommendedName>
        <fullName evidence="3">YD repeat-containing protein</fullName>
    </recommendedName>
</protein>
<dbReference type="InterPro" id="IPR006530">
    <property type="entry name" value="YD"/>
</dbReference>
<dbReference type="NCBIfam" id="TIGR01643">
    <property type="entry name" value="YD_repeat_2x"/>
    <property type="match status" value="1"/>
</dbReference>
<dbReference type="Pfam" id="PF05593">
    <property type="entry name" value="RHS_repeat"/>
    <property type="match status" value="1"/>
</dbReference>
<dbReference type="OrthoDB" id="8781746at2"/>
<name>A0A0G3BT68_9BURK</name>
<sequence length="51" mass="5206">MVAAPALAGSVTYTYDTLGRVKTVTYSNGVVITYTYDAAGNRTSVVTAGAS</sequence>
<organism evidence="1 2">
    <name type="scientific">Caldimonas brevitalea</name>
    <dbReference type="NCBI Taxonomy" id="413882"/>
    <lineage>
        <taxon>Bacteria</taxon>
        <taxon>Pseudomonadati</taxon>
        <taxon>Pseudomonadota</taxon>
        <taxon>Betaproteobacteria</taxon>
        <taxon>Burkholderiales</taxon>
        <taxon>Sphaerotilaceae</taxon>
        <taxon>Caldimonas</taxon>
    </lineage>
</organism>
<dbReference type="Gene3D" id="2.180.10.10">
    <property type="entry name" value="RHS repeat-associated core"/>
    <property type="match status" value="1"/>
</dbReference>
<dbReference type="InterPro" id="IPR031325">
    <property type="entry name" value="RHS_repeat"/>
</dbReference>
<dbReference type="STRING" id="413882.AAW51_3029"/>
<dbReference type="KEGG" id="pbh:AAW51_3029"/>
<evidence type="ECO:0000313" key="2">
    <source>
        <dbReference type="Proteomes" id="UP000035352"/>
    </source>
</evidence>
<keyword evidence="2" id="KW-1185">Reference proteome</keyword>
<accession>A0A0G3BT68</accession>
<dbReference type="Proteomes" id="UP000035352">
    <property type="component" value="Chromosome"/>
</dbReference>
<gene>
    <name evidence="1" type="ORF">AAW51_3029</name>
</gene>
<proteinExistence type="predicted"/>
<reference evidence="1 2" key="1">
    <citation type="submission" date="2015-05" db="EMBL/GenBank/DDBJ databases">
        <authorList>
            <person name="Tang B."/>
            <person name="Yu Y."/>
        </authorList>
    </citation>
    <scope>NUCLEOTIDE SEQUENCE [LARGE SCALE GENOMIC DNA]</scope>
    <source>
        <strain evidence="1 2">DSM 7029</strain>
    </source>
</reference>